<evidence type="ECO:0000313" key="3">
    <source>
        <dbReference type="Proteomes" id="UP001454489"/>
    </source>
</evidence>
<evidence type="ECO:0000313" key="2">
    <source>
        <dbReference type="EMBL" id="MEQ2557653.1"/>
    </source>
</evidence>
<sequence>MKMKHLLSIRTIIAILTLLIILGGVLLGSSWSDARRSQASADHPIYKYYTTVTVEDGDTLWTLADAYMDDQYQNKREFITEVKQLNQIDENRIHEGTQLVIPYYSAEYL</sequence>
<dbReference type="RefSeq" id="WP_177963904.1">
    <property type="nucleotide sequence ID" value="NZ_JBBMEX010000006.1"/>
</dbReference>
<keyword evidence="3" id="KW-1185">Reference proteome</keyword>
<proteinExistence type="predicted"/>
<feature type="domain" description="LysM" evidence="1">
    <location>
        <begin position="50"/>
        <end position="101"/>
    </location>
</feature>
<dbReference type="InterPro" id="IPR018392">
    <property type="entry name" value="LysM"/>
</dbReference>
<dbReference type="Pfam" id="PF01476">
    <property type="entry name" value="LysM"/>
    <property type="match status" value="1"/>
</dbReference>
<name>A0ABV1HD53_9FIRM</name>
<dbReference type="Proteomes" id="UP001454489">
    <property type="component" value="Unassembled WGS sequence"/>
</dbReference>
<dbReference type="EMBL" id="JBBMEX010000006">
    <property type="protein sequence ID" value="MEQ2557653.1"/>
    <property type="molecule type" value="Genomic_DNA"/>
</dbReference>
<comment type="caution">
    <text evidence="2">The sequence shown here is derived from an EMBL/GenBank/DDBJ whole genome shotgun (WGS) entry which is preliminary data.</text>
</comment>
<dbReference type="InterPro" id="IPR036779">
    <property type="entry name" value="LysM_dom_sf"/>
</dbReference>
<reference evidence="2 3" key="1">
    <citation type="submission" date="2024-03" db="EMBL/GenBank/DDBJ databases">
        <title>Human intestinal bacterial collection.</title>
        <authorList>
            <person name="Pauvert C."/>
            <person name="Hitch T.C.A."/>
            <person name="Clavel T."/>
        </authorList>
    </citation>
    <scope>NUCLEOTIDE SEQUENCE [LARGE SCALE GENOMIC DNA]</scope>
    <source>
        <strain evidence="2 3">CLA-AA-H185</strain>
    </source>
</reference>
<evidence type="ECO:0000259" key="1">
    <source>
        <dbReference type="PROSITE" id="PS51782"/>
    </source>
</evidence>
<dbReference type="Gene3D" id="3.10.350.10">
    <property type="entry name" value="LysM domain"/>
    <property type="match status" value="1"/>
</dbReference>
<organism evidence="2 3">
    <name type="scientific">Maccoyibacter intestinihominis</name>
    <dbReference type="NCBI Taxonomy" id="3133499"/>
    <lineage>
        <taxon>Bacteria</taxon>
        <taxon>Bacillati</taxon>
        <taxon>Bacillota</taxon>
        <taxon>Clostridia</taxon>
        <taxon>Lachnospirales</taxon>
        <taxon>Lachnospiraceae</taxon>
        <taxon>Maccoyibacter</taxon>
    </lineage>
</organism>
<dbReference type="SUPFAM" id="SSF54106">
    <property type="entry name" value="LysM domain"/>
    <property type="match status" value="1"/>
</dbReference>
<protein>
    <submittedName>
        <fullName evidence="2">LysM peptidoglycan-binding domain-containing protein</fullName>
    </submittedName>
</protein>
<dbReference type="PROSITE" id="PS51782">
    <property type="entry name" value="LYSM"/>
    <property type="match status" value="1"/>
</dbReference>
<accession>A0ABV1HD53</accession>
<gene>
    <name evidence="2" type="ORF">WMO43_07200</name>
</gene>